<organism evidence="5 6">
    <name type="scientific">Gracilibacillus boraciitolerans JCM 21714</name>
    <dbReference type="NCBI Taxonomy" id="1298598"/>
    <lineage>
        <taxon>Bacteria</taxon>
        <taxon>Bacillati</taxon>
        <taxon>Bacillota</taxon>
        <taxon>Bacilli</taxon>
        <taxon>Bacillales</taxon>
        <taxon>Bacillaceae</taxon>
        <taxon>Gracilibacillus</taxon>
    </lineage>
</organism>
<dbReference type="SUPFAM" id="SSF51430">
    <property type="entry name" value="NAD(P)-linked oxidoreductase"/>
    <property type="match status" value="1"/>
</dbReference>
<protein>
    <submittedName>
        <fullName evidence="5">Oxidoreductase</fullName>
    </submittedName>
</protein>
<reference evidence="5 6" key="1">
    <citation type="journal article" date="2014" name="Genome Announc.">
        <title>Draft Genome Sequence of the Boron-Tolerant and Moderately Halotolerant Bacterium Gracilibacillus boraciitolerans JCM 21714T.</title>
        <authorList>
            <person name="Ahmed I."/>
            <person name="Oshima K."/>
            <person name="Suda W."/>
            <person name="Kitamura K."/>
            <person name="Iida T."/>
            <person name="Ohmori Y."/>
            <person name="Fujiwara T."/>
            <person name="Hattori M."/>
            <person name="Ohkuma M."/>
        </authorList>
    </citation>
    <scope>NUCLEOTIDE SEQUENCE [LARGE SCALE GENOMIC DNA]</scope>
    <source>
        <strain evidence="5 6">JCM 21714</strain>
    </source>
</reference>
<accession>W4VKJ8</accession>
<keyword evidence="3" id="KW-0560">Oxidoreductase</keyword>
<dbReference type="InterPro" id="IPR023210">
    <property type="entry name" value="NADP_OxRdtase_dom"/>
</dbReference>
<dbReference type="EMBL" id="BAVS01000011">
    <property type="protein sequence ID" value="GAE93294.1"/>
    <property type="molecule type" value="Genomic_DNA"/>
</dbReference>
<dbReference type="Gene3D" id="3.20.20.100">
    <property type="entry name" value="NADP-dependent oxidoreductase domain"/>
    <property type="match status" value="1"/>
</dbReference>
<comment type="similarity">
    <text evidence="1">Belongs to the aldo/keto reductase family.</text>
</comment>
<keyword evidence="6" id="KW-1185">Reference proteome</keyword>
<dbReference type="InterPro" id="IPR036812">
    <property type="entry name" value="NAD(P)_OxRdtase_dom_sf"/>
</dbReference>
<dbReference type="eggNOG" id="COG0656">
    <property type="taxonomic scope" value="Bacteria"/>
</dbReference>
<proteinExistence type="inferred from homology"/>
<dbReference type="PANTHER" id="PTHR43827:SF3">
    <property type="entry name" value="NADP-DEPENDENT OXIDOREDUCTASE DOMAIN-CONTAINING PROTEIN"/>
    <property type="match status" value="1"/>
</dbReference>
<sequence>MERLKKDTGVLPTVNQVELHPFFNQKEQRKYHEEHDIITESWSPLYRAGDIFKNEVLQSIANKYKKTIPQVILRWHYQLGAISIPRSSSPPRQLENISVFDFALDYEDMESIDKLTRPDGRINDQDPAVYEEF</sequence>
<gene>
    <name evidence="5" type="ORF">JCM21714_2365</name>
</gene>
<evidence type="ECO:0000256" key="3">
    <source>
        <dbReference type="ARBA" id="ARBA00023002"/>
    </source>
</evidence>
<dbReference type="InterPro" id="IPR018170">
    <property type="entry name" value="Aldo/ket_reductase_CS"/>
</dbReference>
<evidence type="ECO:0000256" key="1">
    <source>
        <dbReference type="ARBA" id="ARBA00007905"/>
    </source>
</evidence>
<name>W4VKJ8_9BACI</name>
<evidence type="ECO:0000256" key="2">
    <source>
        <dbReference type="ARBA" id="ARBA00022857"/>
    </source>
</evidence>
<dbReference type="PRINTS" id="PR00069">
    <property type="entry name" value="ALDKETRDTASE"/>
</dbReference>
<dbReference type="GO" id="GO:0016616">
    <property type="term" value="F:oxidoreductase activity, acting on the CH-OH group of donors, NAD or NADP as acceptor"/>
    <property type="evidence" value="ECO:0007669"/>
    <property type="project" value="UniProtKB-ARBA"/>
</dbReference>
<comment type="caution">
    <text evidence="5">The sequence shown here is derived from an EMBL/GenBank/DDBJ whole genome shotgun (WGS) entry which is preliminary data.</text>
</comment>
<dbReference type="PROSITE" id="PS00063">
    <property type="entry name" value="ALDOKETO_REDUCTASE_3"/>
    <property type="match status" value="1"/>
</dbReference>
<evidence type="ECO:0000259" key="4">
    <source>
        <dbReference type="Pfam" id="PF00248"/>
    </source>
</evidence>
<feature type="domain" description="NADP-dependent oxidoreductase" evidence="4">
    <location>
        <begin position="1"/>
        <end position="115"/>
    </location>
</feature>
<evidence type="ECO:0000313" key="6">
    <source>
        <dbReference type="Proteomes" id="UP000019102"/>
    </source>
</evidence>
<evidence type="ECO:0000313" key="5">
    <source>
        <dbReference type="EMBL" id="GAE93294.1"/>
    </source>
</evidence>
<dbReference type="Pfam" id="PF00248">
    <property type="entry name" value="Aldo_ket_red"/>
    <property type="match status" value="1"/>
</dbReference>
<dbReference type="PANTHER" id="PTHR43827">
    <property type="entry name" value="2,5-DIKETO-D-GLUCONIC ACID REDUCTASE"/>
    <property type="match status" value="1"/>
</dbReference>
<keyword evidence="2" id="KW-0521">NADP</keyword>
<dbReference type="AlphaFoldDB" id="W4VKJ8"/>
<dbReference type="Proteomes" id="UP000019102">
    <property type="component" value="Unassembled WGS sequence"/>
</dbReference>
<dbReference type="InterPro" id="IPR020471">
    <property type="entry name" value="AKR"/>
</dbReference>
<dbReference type="STRING" id="1298598.JCM21714_2365"/>